<protein>
    <submittedName>
        <fullName evidence="1">Uncharacterized protein</fullName>
    </submittedName>
</protein>
<dbReference type="EMBL" id="JAMBEP010000001">
    <property type="protein sequence ID" value="MCL1633221.1"/>
    <property type="molecule type" value="Genomic_DNA"/>
</dbReference>
<evidence type="ECO:0000313" key="2">
    <source>
        <dbReference type="Proteomes" id="UP001431217"/>
    </source>
</evidence>
<evidence type="ECO:0000313" key="1">
    <source>
        <dbReference type="EMBL" id="MCL1633221.1"/>
    </source>
</evidence>
<name>A0ABT0MED0_9GAMM</name>
<accession>A0ABT0MED0</accession>
<sequence>MDRLLEIFRAMRRRVDMNSGHHVIKIICDDTGVVLWRRDAAGAMQQQASFAWNAVTRICFKDNGPASSDLLYVFTRDSSQAWLVPLEASGGGDFWRQLPARGLFPASMHERATLAMDGRYYCWPPLGGLKDEA</sequence>
<dbReference type="Proteomes" id="UP001431217">
    <property type="component" value="Unassembled WGS sequence"/>
</dbReference>
<keyword evidence="2" id="KW-1185">Reference proteome</keyword>
<comment type="caution">
    <text evidence="1">The sequence shown here is derived from an EMBL/GenBank/DDBJ whole genome shotgun (WGS) entry which is preliminary data.</text>
</comment>
<reference evidence="1 2" key="1">
    <citation type="submission" date="2022-05" db="EMBL/GenBank/DDBJ databases">
        <title>Luteimonas sp. SX5, whole genome shotgun sequencing project.</title>
        <authorList>
            <person name="Zhao G."/>
            <person name="Shen L."/>
        </authorList>
    </citation>
    <scope>NUCLEOTIDE SEQUENCE [LARGE SCALE GENOMIC DNA]</scope>
    <source>
        <strain evidence="1 2">SX5</strain>
    </source>
</reference>
<organism evidence="1 2">
    <name type="scientific">Luteimonas galliterrae</name>
    <dbReference type="NCBI Taxonomy" id="2940486"/>
    <lineage>
        <taxon>Bacteria</taxon>
        <taxon>Pseudomonadati</taxon>
        <taxon>Pseudomonadota</taxon>
        <taxon>Gammaproteobacteria</taxon>
        <taxon>Lysobacterales</taxon>
        <taxon>Lysobacteraceae</taxon>
        <taxon>Luteimonas</taxon>
    </lineage>
</organism>
<dbReference type="RefSeq" id="WP_249470067.1">
    <property type="nucleotide sequence ID" value="NZ_JAMBEP010000001.1"/>
</dbReference>
<gene>
    <name evidence="1" type="ORF">M2650_00970</name>
</gene>
<proteinExistence type="predicted"/>